<evidence type="ECO:0008006" key="3">
    <source>
        <dbReference type="Google" id="ProtNLM"/>
    </source>
</evidence>
<gene>
    <name evidence="1" type="ORF">FGG15_15840</name>
</gene>
<evidence type="ECO:0000313" key="1">
    <source>
        <dbReference type="EMBL" id="TMU55636.1"/>
    </source>
</evidence>
<protein>
    <recommendedName>
        <fullName evidence="3">HMA domain-containing protein</fullName>
    </recommendedName>
</protein>
<dbReference type="EMBL" id="VCNI01000002">
    <property type="protein sequence ID" value="TMU55636.1"/>
    <property type="molecule type" value="Genomic_DNA"/>
</dbReference>
<organism evidence="1 2">
    <name type="scientific">Flagellimonas algicola</name>
    <dbReference type="NCBI Taxonomy" id="2583815"/>
    <lineage>
        <taxon>Bacteria</taxon>
        <taxon>Pseudomonadati</taxon>
        <taxon>Bacteroidota</taxon>
        <taxon>Flavobacteriia</taxon>
        <taxon>Flavobacteriales</taxon>
        <taxon>Flavobacteriaceae</taxon>
        <taxon>Flagellimonas</taxon>
    </lineage>
</organism>
<dbReference type="Proteomes" id="UP000751614">
    <property type="component" value="Unassembled WGS sequence"/>
</dbReference>
<comment type="caution">
    <text evidence="1">The sequence shown here is derived from an EMBL/GenBank/DDBJ whole genome shotgun (WGS) entry which is preliminary data.</text>
</comment>
<sequence>MRKGLAKIPVAQAFCDDCASGIKKQLLGIEGIYNVCTNPMDSLVWFHFGSANELALALNKLMEIGHPPLGDKIKKENYVPPLCQCTKVGSSAA</sequence>
<reference evidence="1 2" key="1">
    <citation type="submission" date="2019-05" db="EMBL/GenBank/DDBJ databases">
        <title>Flagellimonas sp. AsT0115, sp. nov., isolated from a marine red algae, Asparagopsis taxiformis.</title>
        <authorList>
            <person name="Kim J."/>
            <person name="Jeong S.E."/>
            <person name="Jeon C.O."/>
        </authorList>
    </citation>
    <scope>NUCLEOTIDE SEQUENCE [LARGE SCALE GENOMIC DNA]</scope>
    <source>
        <strain evidence="1 2">AsT0115</strain>
    </source>
</reference>
<dbReference type="RefSeq" id="WP_138837988.1">
    <property type="nucleotide sequence ID" value="NZ_VCNI01000002.1"/>
</dbReference>
<dbReference type="SUPFAM" id="SSF55008">
    <property type="entry name" value="HMA, heavy metal-associated domain"/>
    <property type="match status" value="1"/>
</dbReference>
<proteinExistence type="predicted"/>
<name>A0ABY2WM81_9FLAO</name>
<dbReference type="InterPro" id="IPR036163">
    <property type="entry name" value="HMA_dom_sf"/>
</dbReference>
<evidence type="ECO:0000313" key="2">
    <source>
        <dbReference type="Proteomes" id="UP000751614"/>
    </source>
</evidence>
<accession>A0ABY2WM81</accession>
<keyword evidence="2" id="KW-1185">Reference proteome</keyword>